<reference evidence="1" key="1">
    <citation type="journal article" date="2022" name="bioRxiv">
        <title>Population genetic analysis of Ophidiomyces ophidiicola, the causative agent of snake fungal disease, indicates recent introductions to the USA.</title>
        <authorList>
            <person name="Ladner J.T."/>
            <person name="Palmer J.M."/>
            <person name="Ettinger C.L."/>
            <person name="Stajich J.E."/>
            <person name="Farrell T.M."/>
            <person name="Glorioso B.M."/>
            <person name="Lawson B."/>
            <person name="Price S.J."/>
            <person name="Stengle A.G."/>
            <person name="Grear D.A."/>
            <person name="Lorch J.M."/>
        </authorList>
    </citation>
    <scope>NUCLEOTIDE SEQUENCE</scope>
    <source>
        <strain evidence="1">NWHC 24266-5</strain>
    </source>
</reference>
<protein>
    <submittedName>
        <fullName evidence="1">Uncharacterized protein</fullName>
    </submittedName>
</protein>
<gene>
    <name evidence="1" type="ORF">LOY88_001155</name>
</gene>
<proteinExistence type="predicted"/>
<evidence type="ECO:0000313" key="1">
    <source>
        <dbReference type="EMBL" id="KAI2391331.1"/>
    </source>
</evidence>
<sequence length="439" mass="46389">MVPSLPMTPPDPDVDLIANNGMAVPSLDTVVHVISTERAALANLERLYATDKFSRENMERAVEQIARTINGGGKLIVCGVGKSGKIGEKLVATMNSLGIHSCFLHPTEALHGDLGMIKQNDTLLFITYSGKTSELLMLLPHIPPTLPLIVITSHMQLSSCALVSEPDIRNIMVLPAPVHEREEVSFGLPAPTTSTTTALAVGDALALATARRLHIVPGRGPAEVFKSFHPGGAIGAAFATSSSVSSSSLSSASTTPLSSIITSPSSCPLNGIPDLADVMTPPLRAMHPKLISELATPLSAIPVLSHDKNLASTSRIADALAAAVRSPAGSFWVLLTPEYVISPTRLRGLAHTHDPGTKLCDLDGDSHVVSKPNWIQVSRLSTIAATRQILSGGDTPSSEAKNEGKNATVTYNRVIMVTDDKSGDAVAFVEEKEVWQDHI</sequence>
<comment type="caution">
    <text evidence="1">The sequence shown here is derived from an EMBL/GenBank/DDBJ whole genome shotgun (WGS) entry which is preliminary data.</text>
</comment>
<name>A0ACB8V4P4_9EURO</name>
<dbReference type="EMBL" id="JALBCA010000012">
    <property type="protein sequence ID" value="KAI2391331.1"/>
    <property type="molecule type" value="Genomic_DNA"/>
</dbReference>
<organism evidence="1">
    <name type="scientific">Ophidiomyces ophidiicola</name>
    <dbReference type="NCBI Taxonomy" id="1387563"/>
    <lineage>
        <taxon>Eukaryota</taxon>
        <taxon>Fungi</taxon>
        <taxon>Dikarya</taxon>
        <taxon>Ascomycota</taxon>
        <taxon>Pezizomycotina</taxon>
        <taxon>Eurotiomycetes</taxon>
        <taxon>Eurotiomycetidae</taxon>
        <taxon>Onygenales</taxon>
        <taxon>Onygenaceae</taxon>
        <taxon>Ophidiomyces</taxon>
    </lineage>
</organism>
<accession>A0ACB8V4P4</accession>